<dbReference type="Gene3D" id="2.40.50.40">
    <property type="match status" value="1"/>
</dbReference>
<dbReference type="PROSITE" id="PS00598">
    <property type="entry name" value="CHROMO_1"/>
    <property type="match status" value="1"/>
</dbReference>
<gene>
    <name evidence="4" type="ORF">Ctob_010736</name>
</gene>
<dbReference type="InterPro" id="IPR029071">
    <property type="entry name" value="Ubiquitin-like_domsf"/>
</dbReference>
<dbReference type="AlphaFoldDB" id="A0A0M0JZR9"/>
<dbReference type="InterPro" id="IPR023779">
    <property type="entry name" value="Chromodomain_CS"/>
</dbReference>
<keyword evidence="5" id="KW-1185">Reference proteome</keyword>
<organism evidence="4 5">
    <name type="scientific">Chrysochromulina tobinii</name>
    <dbReference type="NCBI Taxonomy" id="1460289"/>
    <lineage>
        <taxon>Eukaryota</taxon>
        <taxon>Haptista</taxon>
        <taxon>Haptophyta</taxon>
        <taxon>Prymnesiophyceae</taxon>
        <taxon>Prymnesiales</taxon>
        <taxon>Chrysochromulinaceae</taxon>
        <taxon>Chrysochromulina</taxon>
    </lineage>
</organism>
<dbReference type="SUPFAM" id="SSF54160">
    <property type="entry name" value="Chromo domain-like"/>
    <property type="match status" value="1"/>
</dbReference>
<dbReference type="PROSITE" id="PS50013">
    <property type="entry name" value="CHROMO_2"/>
    <property type="match status" value="1"/>
</dbReference>
<evidence type="ECO:0000313" key="4">
    <source>
        <dbReference type="EMBL" id="KOO31832.1"/>
    </source>
</evidence>
<keyword evidence="2" id="KW-0539">Nucleus</keyword>
<protein>
    <recommendedName>
        <fullName evidence="3">Chromo domain-containing protein</fullName>
    </recommendedName>
</protein>
<feature type="non-terminal residue" evidence="4">
    <location>
        <position position="977"/>
    </location>
</feature>
<evidence type="ECO:0000313" key="5">
    <source>
        <dbReference type="Proteomes" id="UP000037460"/>
    </source>
</evidence>
<accession>A0A0M0JZR9</accession>
<dbReference type="Proteomes" id="UP000037460">
    <property type="component" value="Unassembled WGS sequence"/>
</dbReference>
<dbReference type="InterPro" id="IPR000953">
    <property type="entry name" value="Chromo/chromo_shadow_dom"/>
</dbReference>
<dbReference type="InterPro" id="IPR023780">
    <property type="entry name" value="Chromo_domain"/>
</dbReference>
<comment type="caution">
    <text evidence="4">The sequence shown here is derived from an EMBL/GenBank/DDBJ whole genome shotgun (WGS) entry which is preliminary data.</text>
</comment>
<proteinExistence type="predicted"/>
<dbReference type="GO" id="GO:0005634">
    <property type="term" value="C:nucleus"/>
    <property type="evidence" value="ECO:0007669"/>
    <property type="project" value="UniProtKB-SubCell"/>
</dbReference>
<feature type="domain" description="Chromo" evidence="3">
    <location>
        <begin position="527"/>
        <end position="580"/>
    </location>
</feature>
<reference evidence="5" key="1">
    <citation type="journal article" date="2015" name="PLoS Genet.">
        <title>Genome Sequence and Transcriptome Analyses of Chrysochromulina tobin: Metabolic Tools for Enhanced Algal Fitness in the Prominent Order Prymnesiales (Haptophyceae).</title>
        <authorList>
            <person name="Hovde B.T."/>
            <person name="Deodato C.R."/>
            <person name="Hunsperger H.M."/>
            <person name="Ryken S.A."/>
            <person name="Yost W."/>
            <person name="Jha R.K."/>
            <person name="Patterson J."/>
            <person name="Monnat R.J. Jr."/>
            <person name="Barlow S.B."/>
            <person name="Starkenburg S.R."/>
            <person name="Cattolico R.A."/>
        </authorList>
    </citation>
    <scope>NUCLEOTIDE SEQUENCE</scope>
    <source>
        <strain evidence="5">CCMP291</strain>
    </source>
</reference>
<comment type="subcellular location">
    <subcellularLocation>
        <location evidence="1">Nucleus</location>
    </subcellularLocation>
</comment>
<evidence type="ECO:0000256" key="2">
    <source>
        <dbReference type="ARBA" id="ARBA00023242"/>
    </source>
</evidence>
<dbReference type="InterPro" id="IPR016197">
    <property type="entry name" value="Chromo-like_dom_sf"/>
</dbReference>
<name>A0A0M0JZR9_9EUKA</name>
<dbReference type="SMART" id="SM00298">
    <property type="entry name" value="CHROMO"/>
    <property type="match status" value="1"/>
</dbReference>
<sequence length="977" mass="106893">MGYAEWVGLSTEDEKVKSAPYRALIKDTWARLKRSKPEMLSASHPFVKDKWDERAYFLVQDVLYEGMDDGHVSVNAGVSDLAILAFIRATCSRPGALSKDWFDMSGAIAKWARVGGENVMSVSALTFSRDGFSIELPDGTIENAAQRGEIDMTRIKALYEEAAAGGYTYSMSLTPDTVAEPRRAIDLIILYCWRRALFKVQYEGMSKSEIASALAARKEKSGHEGGMPIGARIDAAEAVTRFLEGEKAFLPELKGEPLLVALTRAGGFGQDEMSTKQILSVFQRSAQQTGFKPGSGGVNNLRRGVMVGVQKGAERGGFDPAMHAKKVVNHRQSGHGCREAVYEDTLATTDAMAFLCGRVPQPIESLKNLSNLRVPEVAKFRSYADVPKKDPVQKLLSGSPELKQLHAAITKQEVVVEELEKLIKLEKKPKKEQKAIQDRLEAVQKALAILVAEEARMGRYLRELVLYEKQMELVLYEKQMQVYKAGVAALESMPLHEMHMRLEVNSYEGVTLECVLLRYGCDEDVPFEVESILNERISGKGKTVHTQYLVKWKGYKESRATWESKECILDESLITSLKEKMTIAAGPVTDLKAAADKKAAAIAEEPEKPATELNGAKDDERVDERAAAFWAEQKALLEEVAATVQKATVERAVASSGIPHESKMATPDVAMRVPMAPLSVRNIAWLKEEALAKSFRELCSMGMMKSAAISQLSKELDVPAETIRKQIRRAEKRLHPVISETMVTVSLMCNDQKMEVLCKSDTTLLELQVIVAGRLEQPVSKLRLVSEGERMAASETVASVLLRGPSIEVFLEQSGGGGTVQDGKSQDSAIELSPGRDVEDLSQGGTEVDAISLCGTEIDVVSPNGPEVMIDKEQAAAPAVGAVTGTPQKSTVSSTPIKRPRAAIETDLDEDEEIIAMSLEALKAKLQQVQAEAKIAIASIGAHEHLAQTEKAIIQLLPLISLKTEKAKTEEANVIVG</sequence>
<dbReference type="SUPFAM" id="SSF54236">
    <property type="entry name" value="Ubiquitin-like"/>
    <property type="match status" value="1"/>
</dbReference>
<dbReference type="OrthoDB" id="433924at2759"/>
<evidence type="ECO:0000256" key="1">
    <source>
        <dbReference type="ARBA" id="ARBA00004123"/>
    </source>
</evidence>
<dbReference type="Pfam" id="PF00385">
    <property type="entry name" value="Chromo"/>
    <property type="match status" value="1"/>
</dbReference>
<dbReference type="EMBL" id="JWZX01001922">
    <property type="protein sequence ID" value="KOO31832.1"/>
    <property type="molecule type" value="Genomic_DNA"/>
</dbReference>
<evidence type="ECO:0000259" key="3">
    <source>
        <dbReference type="PROSITE" id="PS50013"/>
    </source>
</evidence>